<reference evidence="3" key="1">
    <citation type="submission" date="2021-01" db="EMBL/GenBank/DDBJ databases">
        <authorList>
            <person name="Corre E."/>
            <person name="Pelletier E."/>
            <person name="Niang G."/>
            <person name="Scheremetjew M."/>
            <person name="Finn R."/>
            <person name="Kale V."/>
            <person name="Holt S."/>
            <person name="Cochrane G."/>
            <person name="Meng A."/>
            <person name="Brown T."/>
            <person name="Cohen L."/>
        </authorList>
    </citation>
    <scope>NUCLEOTIDE SEQUENCE</scope>
    <source>
        <strain evidence="3">GSBS06</strain>
    </source>
</reference>
<dbReference type="Pfam" id="PF18126">
    <property type="entry name" value="Mitoc_mL59"/>
    <property type="match status" value="1"/>
</dbReference>
<evidence type="ECO:0000313" key="3">
    <source>
        <dbReference type="EMBL" id="CAE0447485.1"/>
    </source>
</evidence>
<sequence length="132" mass="15631">MNKAQHLAKFFTPLPKAMKPQKVNGRWQSPQLSRRKIAILKKKAYASDKVRINADWKRGEWDPRWEQFGIPTVMRPPKGKKHERQRAEKMAKIQEALAEADDKINENKKRNKKTEREPYIMRVLRDQGVIDN</sequence>
<feature type="compositionally biased region" description="Basic and acidic residues" evidence="1">
    <location>
        <begin position="100"/>
        <end position="118"/>
    </location>
</feature>
<evidence type="ECO:0000256" key="1">
    <source>
        <dbReference type="SAM" id="MobiDB-lite"/>
    </source>
</evidence>
<protein>
    <recommendedName>
        <fullName evidence="2">Large ribosomal subunit protein mL59 domain-containing protein</fullName>
    </recommendedName>
</protein>
<dbReference type="AlphaFoldDB" id="A0A7S3PQX0"/>
<proteinExistence type="predicted"/>
<accession>A0A7S3PQX0</accession>
<evidence type="ECO:0000259" key="2">
    <source>
        <dbReference type="Pfam" id="PF18126"/>
    </source>
</evidence>
<organism evidence="3">
    <name type="scientific">Aplanochytrium stocchinoi</name>
    <dbReference type="NCBI Taxonomy" id="215587"/>
    <lineage>
        <taxon>Eukaryota</taxon>
        <taxon>Sar</taxon>
        <taxon>Stramenopiles</taxon>
        <taxon>Bigyra</taxon>
        <taxon>Labyrinthulomycetes</taxon>
        <taxon>Thraustochytrida</taxon>
        <taxon>Thraustochytriidae</taxon>
        <taxon>Aplanochytrium</taxon>
    </lineage>
</organism>
<name>A0A7S3PQX0_9STRA</name>
<feature type="domain" description="Large ribosomal subunit protein mL59" evidence="2">
    <location>
        <begin position="15"/>
        <end position="109"/>
    </location>
</feature>
<dbReference type="InterPro" id="IPR040922">
    <property type="entry name" value="Ribosomal_mL59_dom"/>
</dbReference>
<feature type="region of interest" description="Disordered" evidence="1">
    <location>
        <begin position="98"/>
        <end position="118"/>
    </location>
</feature>
<dbReference type="EMBL" id="HBIN01022719">
    <property type="protein sequence ID" value="CAE0447485.1"/>
    <property type="molecule type" value="Transcribed_RNA"/>
</dbReference>
<gene>
    <name evidence="3" type="ORF">ASTO00021_LOCUS17456</name>
</gene>